<evidence type="ECO:0000313" key="3">
    <source>
        <dbReference type="Proteomes" id="UP000069940"/>
    </source>
</evidence>
<reference evidence="2" key="2">
    <citation type="submission" date="2025-05" db="UniProtKB">
        <authorList>
            <consortium name="EnsemblMetazoa"/>
        </authorList>
    </citation>
    <scope>IDENTIFICATION</scope>
    <source>
        <strain evidence="2">Foshan</strain>
    </source>
</reference>
<sequence>MSAARFVPTVKLNNGHEMPAIGLGTSMSKGDECVEAVKAAIDEGFRHIDTAYFYRNEEAVGRAIRAKIDEGIVTREELFVTTKLWNSFHHPDHVQQAFEKSLEYLGLDYVDLFLMHMPFGYKFIGWDPEKRMPYDDNGKLLFSDDDYVDTWKAMEKLLDSGKVRSIGVSNFNSEQLERILENCSVKPVTNQVECNARINQKRLIEFCKARDIMVTAHSPLGRPHLFEKDHVDKPKPVLDDPKVIEIGKKYGKTSAQVVLRYLVQNGVVPIPKSTSRQHLTQNLELFDFELSSDDLAILDELNTNQRMVGFNRVKGHKYYPFNTVF</sequence>
<dbReference type="Proteomes" id="UP000069940">
    <property type="component" value="Unassembled WGS sequence"/>
</dbReference>
<protein>
    <recommendedName>
        <fullName evidence="1">NADP-dependent oxidoreductase domain-containing protein</fullName>
    </recommendedName>
</protein>
<dbReference type="PRINTS" id="PR00069">
    <property type="entry name" value="ALDKETRDTASE"/>
</dbReference>
<accession>A0ABM1ZKM6</accession>
<reference evidence="3" key="1">
    <citation type="journal article" date="2015" name="Proc. Natl. Acad. Sci. U.S.A.">
        <title>Genome sequence of the Asian Tiger mosquito, Aedes albopictus, reveals insights into its biology, genetics, and evolution.</title>
        <authorList>
            <person name="Chen X.G."/>
            <person name="Jiang X."/>
            <person name="Gu J."/>
            <person name="Xu M."/>
            <person name="Wu Y."/>
            <person name="Deng Y."/>
            <person name="Zhang C."/>
            <person name="Bonizzoni M."/>
            <person name="Dermauw W."/>
            <person name="Vontas J."/>
            <person name="Armbruster P."/>
            <person name="Huang X."/>
            <person name="Yang Y."/>
            <person name="Zhang H."/>
            <person name="He W."/>
            <person name="Peng H."/>
            <person name="Liu Y."/>
            <person name="Wu K."/>
            <person name="Chen J."/>
            <person name="Lirakis M."/>
            <person name="Topalis P."/>
            <person name="Van Leeuwen T."/>
            <person name="Hall A.B."/>
            <person name="Jiang X."/>
            <person name="Thorpe C."/>
            <person name="Mueller R.L."/>
            <person name="Sun C."/>
            <person name="Waterhouse R.M."/>
            <person name="Yan G."/>
            <person name="Tu Z.J."/>
            <person name="Fang X."/>
            <person name="James A.A."/>
        </authorList>
    </citation>
    <scope>NUCLEOTIDE SEQUENCE [LARGE SCALE GENOMIC DNA]</scope>
    <source>
        <strain evidence="3">Foshan</strain>
    </source>
</reference>
<evidence type="ECO:0000259" key="1">
    <source>
        <dbReference type="Pfam" id="PF00248"/>
    </source>
</evidence>
<name>A0ABM1ZKM6_AEDAL</name>
<evidence type="ECO:0000313" key="2">
    <source>
        <dbReference type="EnsemblMetazoa" id="AALFPA23_019389.P28520"/>
    </source>
</evidence>
<dbReference type="SUPFAM" id="SSF51430">
    <property type="entry name" value="NAD(P)-linked oxidoreductase"/>
    <property type="match status" value="1"/>
</dbReference>
<dbReference type="EnsemblMetazoa" id="AALFPA23_019389.R28520">
    <property type="protein sequence ID" value="AALFPA23_019389.P28520"/>
    <property type="gene ID" value="AALFPA23_019389"/>
</dbReference>
<dbReference type="InterPro" id="IPR020471">
    <property type="entry name" value="AKR"/>
</dbReference>
<dbReference type="InterPro" id="IPR036812">
    <property type="entry name" value="NAD(P)_OxRdtase_dom_sf"/>
</dbReference>
<dbReference type="GeneID" id="109425949"/>
<dbReference type="PANTHER" id="PTHR11732">
    <property type="entry name" value="ALDO/KETO REDUCTASE"/>
    <property type="match status" value="1"/>
</dbReference>
<dbReference type="Gene3D" id="3.20.20.100">
    <property type="entry name" value="NADP-dependent oxidoreductase domain"/>
    <property type="match status" value="1"/>
</dbReference>
<dbReference type="PIRSF" id="PIRSF000097">
    <property type="entry name" value="AKR"/>
    <property type="match status" value="1"/>
</dbReference>
<dbReference type="Pfam" id="PF00248">
    <property type="entry name" value="Aldo_ket_red"/>
    <property type="match status" value="1"/>
</dbReference>
<dbReference type="CDD" id="cd19116">
    <property type="entry name" value="AKR_AKR2E1-5"/>
    <property type="match status" value="1"/>
</dbReference>
<dbReference type="InterPro" id="IPR044488">
    <property type="entry name" value="AKR2E"/>
</dbReference>
<feature type="domain" description="NADP-dependent oxidoreductase" evidence="1">
    <location>
        <begin position="21"/>
        <end position="302"/>
    </location>
</feature>
<dbReference type="InterPro" id="IPR023210">
    <property type="entry name" value="NADP_OxRdtase_dom"/>
</dbReference>
<organism evidence="2 3">
    <name type="scientific">Aedes albopictus</name>
    <name type="common">Asian tiger mosquito</name>
    <name type="synonym">Stegomyia albopicta</name>
    <dbReference type="NCBI Taxonomy" id="7160"/>
    <lineage>
        <taxon>Eukaryota</taxon>
        <taxon>Metazoa</taxon>
        <taxon>Ecdysozoa</taxon>
        <taxon>Arthropoda</taxon>
        <taxon>Hexapoda</taxon>
        <taxon>Insecta</taxon>
        <taxon>Pterygota</taxon>
        <taxon>Neoptera</taxon>
        <taxon>Endopterygota</taxon>
        <taxon>Diptera</taxon>
        <taxon>Nematocera</taxon>
        <taxon>Culicoidea</taxon>
        <taxon>Culicidae</taxon>
        <taxon>Culicinae</taxon>
        <taxon>Aedini</taxon>
        <taxon>Aedes</taxon>
        <taxon>Stegomyia</taxon>
    </lineage>
</organism>
<proteinExistence type="predicted"/>
<dbReference type="InterPro" id="IPR018170">
    <property type="entry name" value="Aldo/ket_reductase_CS"/>
</dbReference>
<keyword evidence="3" id="KW-1185">Reference proteome</keyword>
<dbReference type="PROSITE" id="PS00062">
    <property type="entry name" value="ALDOKETO_REDUCTASE_2"/>
    <property type="match status" value="1"/>
</dbReference>
<dbReference type="PROSITE" id="PS00798">
    <property type="entry name" value="ALDOKETO_REDUCTASE_1"/>
    <property type="match status" value="1"/>
</dbReference>
<dbReference type="RefSeq" id="XP_062712608.1">
    <property type="nucleotide sequence ID" value="XM_062856624.1"/>
</dbReference>